<evidence type="ECO:0000256" key="1">
    <source>
        <dbReference type="ARBA" id="ARBA00023125"/>
    </source>
</evidence>
<accession>A0A927GT17</accession>
<evidence type="ECO:0000256" key="4">
    <source>
        <dbReference type="SAM" id="MobiDB-lite"/>
    </source>
</evidence>
<dbReference type="SUPFAM" id="SSF100939">
    <property type="entry name" value="SPOC domain-like"/>
    <property type="match status" value="1"/>
</dbReference>
<dbReference type="InterPro" id="IPR006164">
    <property type="entry name" value="DNA_bd_Ku70/Ku80"/>
</dbReference>
<sequence>MHTVWKGAISFGLVHVPVKMFSATEDKDISMRLVHKACGGPIAYVRQCKNCEVEVAWDDIAKGYEYEKGKFVLFEKEELDALASETTKTIQILDFVDLTEIDPIYFQKTYYLAPDQAGGNAYQLLLEAMRGSGRIGIAKISIRSKSSLAAIRVLDGCLAIETIFYPDEIRPISQVPGLPEKPAVNEKELGMAQMLIEQLTSPFEPAKYTDDYRTRLMDLIGKKIAGEEVHIAPEQQETNVVDLMAALQASLEAVKVTPADGAGAEKPKKKTAKKSKSSAEGTGS</sequence>
<dbReference type="GO" id="GO:0006303">
    <property type="term" value="P:double-strand break repair via nonhomologous end joining"/>
    <property type="evidence" value="ECO:0007669"/>
    <property type="project" value="UniProtKB-UniRule"/>
</dbReference>
<reference evidence="6" key="1">
    <citation type="submission" date="2020-09" db="EMBL/GenBank/DDBJ databases">
        <title>A novel bacterium of genus Paenibacillus, isolated from South China Sea.</title>
        <authorList>
            <person name="Huang H."/>
            <person name="Mo K."/>
            <person name="Hu Y."/>
        </authorList>
    </citation>
    <scope>NUCLEOTIDE SEQUENCE</scope>
    <source>
        <strain evidence="6">IB182496</strain>
    </source>
</reference>
<feature type="region of interest" description="Disordered" evidence="4">
    <location>
        <begin position="256"/>
        <end position="284"/>
    </location>
</feature>
<gene>
    <name evidence="3" type="primary">ku</name>
    <name evidence="6" type="ORF">IDH44_18240</name>
</gene>
<dbReference type="PANTHER" id="PTHR41251">
    <property type="entry name" value="NON-HOMOLOGOUS END JOINING PROTEIN KU"/>
    <property type="match status" value="1"/>
</dbReference>
<dbReference type="HAMAP" id="MF_01875">
    <property type="entry name" value="Prokaryotic_Ku"/>
    <property type="match status" value="1"/>
</dbReference>
<feature type="compositionally biased region" description="Basic residues" evidence="4">
    <location>
        <begin position="267"/>
        <end position="276"/>
    </location>
</feature>
<dbReference type="EMBL" id="JACXIZ010000033">
    <property type="protein sequence ID" value="MBD2847143.1"/>
    <property type="molecule type" value="Genomic_DNA"/>
</dbReference>
<dbReference type="NCBIfam" id="TIGR02772">
    <property type="entry name" value="Ku_bact"/>
    <property type="match status" value="1"/>
</dbReference>
<dbReference type="PIRSF" id="PIRSF006493">
    <property type="entry name" value="Prok_Ku"/>
    <property type="match status" value="1"/>
</dbReference>
<dbReference type="InterPro" id="IPR009187">
    <property type="entry name" value="Prok_Ku"/>
</dbReference>
<dbReference type="FunFam" id="2.40.290.10:FF:000004">
    <property type="entry name" value="Non-homologous end joining protein Ku"/>
    <property type="match status" value="1"/>
</dbReference>
<comment type="caution">
    <text evidence="6">The sequence shown here is derived from an EMBL/GenBank/DDBJ whole genome shotgun (WGS) entry which is preliminary data.</text>
</comment>
<protein>
    <recommendedName>
        <fullName evidence="3">Non-homologous end joining protein Ku</fullName>
    </recommendedName>
</protein>
<keyword evidence="1 3" id="KW-0238">DNA-binding</keyword>
<comment type="function">
    <text evidence="3">With LigD forms a non-homologous end joining (NHEJ) DNA repair enzyme, which repairs dsDNA breaks with reduced fidelity. Binds linear dsDNA with 5'- and 3'- overhangs but not closed circular dsDNA nor ssDNA. Recruits and stimulates the ligase activity of LigD.</text>
</comment>
<keyword evidence="3" id="KW-0234">DNA repair</keyword>
<dbReference type="RefSeq" id="WP_190920188.1">
    <property type="nucleotide sequence ID" value="NZ_JACXIZ010000033.1"/>
</dbReference>
<keyword evidence="2 3" id="KW-0233">DNA recombination</keyword>
<dbReference type="Gene3D" id="2.40.290.10">
    <property type="match status" value="1"/>
</dbReference>
<evidence type="ECO:0000259" key="5">
    <source>
        <dbReference type="SMART" id="SM00559"/>
    </source>
</evidence>
<dbReference type="AlphaFoldDB" id="A0A927GT17"/>
<keyword evidence="7" id="KW-1185">Reference proteome</keyword>
<evidence type="ECO:0000256" key="3">
    <source>
        <dbReference type="HAMAP-Rule" id="MF_01875"/>
    </source>
</evidence>
<dbReference type="GO" id="GO:0003690">
    <property type="term" value="F:double-stranded DNA binding"/>
    <property type="evidence" value="ECO:0007669"/>
    <property type="project" value="UniProtKB-UniRule"/>
</dbReference>
<name>A0A927GT17_9BACL</name>
<comment type="similarity">
    <text evidence="3">Belongs to the prokaryotic Ku family.</text>
</comment>
<evidence type="ECO:0000313" key="7">
    <source>
        <dbReference type="Proteomes" id="UP000621560"/>
    </source>
</evidence>
<proteinExistence type="inferred from homology"/>
<dbReference type="InterPro" id="IPR016194">
    <property type="entry name" value="SPOC-like_C_dom_sf"/>
</dbReference>
<comment type="subunit">
    <text evidence="3">Homodimer. Interacts with LigD.</text>
</comment>
<dbReference type="GO" id="GO:0006310">
    <property type="term" value="P:DNA recombination"/>
    <property type="evidence" value="ECO:0007669"/>
    <property type="project" value="UniProtKB-KW"/>
</dbReference>
<dbReference type="SMART" id="SM00559">
    <property type="entry name" value="Ku78"/>
    <property type="match status" value="1"/>
</dbReference>
<keyword evidence="3" id="KW-0227">DNA damage</keyword>
<feature type="domain" description="Ku" evidence="5">
    <location>
        <begin position="52"/>
        <end position="180"/>
    </location>
</feature>
<evidence type="ECO:0000313" key="6">
    <source>
        <dbReference type="EMBL" id="MBD2847143.1"/>
    </source>
</evidence>
<dbReference type="Proteomes" id="UP000621560">
    <property type="component" value="Unassembled WGS sequence"/>
</dbReference>
<dbReference type="CDD" id="cd00789">
    <property type="entry name" value="KU_like"/>
    <property type="match status" value="1"/>
</dbReference>
<dbReference type="PANTHER" id="PTHR41251:SF1">
    <property type="entry name" value="NON-HOMOLOGOUS END JOINING PROTEIN KU"/>
    <property type="match status" value="1"/>
</dbReference>
<evidence type="ECO:0000256" key="2">
    <source>
        <dbReference type="ARBA" id="ARBA00023172"/>
    </source>
</evidence>
<dbReference type="Pfam" id="PF02735">
    <property type="entry name" value="Ku"/>
    <property type="match status" value="1"/>
</dbReference>
<organism evidence="6 7">
    <name type="scientific">Paenibacillus sabuli</name>
    <dbReference type="NCBI Taxonomy" id="2772509"/>
    <lineage>
        <taxon>Bacteria</taxon>
        <taxon>Bacillati</taxon>
        <taxon>Bacillota</taxon>
        <taxon>Bacilli</taxon>
        <taxon>Bacillales</taxon>
        <taxon>Paenibacillaceae</taxon>
        <taxon>Paenibacillus</taxon>
    </lineage>
</organism>